<accession>A0A1M7SJK3</accession>
<dbReference type="Gene3D" id="3.40.50.620">
    <property type="entry name" value="HUPs"/>
    <property type="match status" value="1"/>
</dbReference>
<feature type="domain" description="Electron transfer flavoprotein alpha/beta-subunit N-terminal" evidence="1">
    <location>
        <begin position="23"/>
        <end position="212"/>
    </location>
</feature>
<gene>
    <name evidence="2" type="ORF">SAMN02745226_00954</name>
</gene>
<dbReference type="SUPFAM" id="SSF52402">
    <property type="entry name" value="Adenine nucleotide alpha hydrolases-like"/>
    <property type="match status" value="1"/>
</dbReference>
<dbReference type="GO" id="GO:0009055">
    <property type="term" value="F:electron transfer activity"/>
    <property type="evidence" value="ECO:0007669"/>
    <property type="project" value="InterPro"/>
</dbReference>
<sequence length="260" mass="28448">MMRIIVFTKQVPDTTEVKVDPVKGTLIRDGVKSIMNPEDKNALEAALRIKDSIGAKVTVITMGPPAAEAILRESYAMGADEAILITDPLFAGADTWVTSMILARAAQIIGYDLILCGRQAIDGDTAQVGIEIAEHLGIPAIAYATDIRTENEKILVTRELENVYEVISVNTPCLITCSKELNIPRYMRIYNIFGCFDKPITVMNNSVLKFDKMEVGLVGSPTKVRRTFTKGPKEQGNVVNLSAQESAEVLVSALKRLHVI</sequence>
<dbReference type="PANTHER" id="PTHR21294:SF17">
    <property type="entry name" value="PROTEIN FIXA"/>
    <property type="match status" value="1"/>
</dbReference>
<dbReference type="Pfam" id="PF01012">
    <property type="entry name" value="ETF"/>
    <property type="match status" value="1"/>
</dbReference>
<dbReference type="STRING" id="1121883.SAMN02745226_00954"/>
<dbReference type="PANTHER" id="PTHR21294">
    <property type="entry name" value="ELECTRON TRANSFER FLAVOPROTEIN BETA-SUBUNIT"/>
    <property type="match status" value="1"/>
</dbReference>
<evidence type="ECO:0000313" key="3">
    <source>
        <dbReference type="Proteomes" id="UP000184207"/>
    </source>
</evidence>
<keyword evidence="3" id="KW-1185">Reference proteome</keyword>
<proteinExistence type="predicted"/>
<dbReference type="InterPro" id="IPR033948">
    <property type="entry name" value="ETF_beta_N"/>
</dbReference>
<organism evidence="2 3">
    <name type="scientific">Fervidobacterium gondwanense DSM 13020</name>
    <dbReference type="NCBI Taxonomy" id="1121883"/>
    <lineage>
        <taxon>Bacteria</taxon>
        <taxon>Thermotogati</taxon>
        <taxon>Thermotogota</taxon>
        <taxon>Thermotogae</taxon>
        <taxon>Thermotogales</taxon>
        <taxon>Fervidobacteriaceae</taxon>
        <taxon>Fervidobacterium</taxon>
    </lineage>
</organism>
<dbReference type="InterPro" id="IPR014729">
    <property type="entry name" value="Rossmann-like_a/b/a_fold"/>
</dbReference>
<reference evidence="3" key="1">
    <citation type="submission" date="2016-12" db="EMBL/GenBank/DDBJ databases">
        <authorList>
            <person name="Varghese N."/>
            <person name="Submissions S."/>
        </authorList>
    </citation>
    <scope>NUCLEOTIDE SEQUENCE [LARGE SCALE GENOMIC DNA]</scope>
    <source>
        <strain evidence="3">DSM 13020</strain>
    </source>
</reference>
<dbReference type="Proteomes" id="UP000184207">
    <property type="component" value="Unassembled WGS sequence"/>
</dbReference>
<dbReference type="PIRSF" id="PIRSF000090">
    <property type="entry name" value="Beta-ETF"/>
    <property type="match status" value="1"/>
</dbReference>
<dbReference type="CDD" id="cd01714">
    <property type="entry name" value="ETF_beta"/>
    <property type="match status" value="1"/>
</dbReference>
<dbReference type="InterPro" id="IPR012255">
    <property type="entry name" value="ETF_b"/>
</dbReference>
<evidence type="ECO:0000313" key="2">
    <source>
        <dbReference type="EMBL" id="SHN58643.1"/>
    </source>
</evidence>
<dbReference type="SMART" id="SM00893">
    <property type="entry name" value="ETF"/>
    <property type="match status" value="1"/>
</dbReference>
<dbReference type="AlphaFoldDB" id="A0A1M7SJK3"/>
<evidence type="ECO:0000259" key="1">
    <source>
        <dbReference type="SMART" id="SM00893"/>
    </source>
</evidence>
<name>A0A1M7SJK3_FERGO</name>
<protein>
    <submittedName>
        <fullName evidence="2">Electron transfer flavoprotein beta subunit</fullName>
    </submittedName>
</protein>
<dbReference type="EMBL" id="FRDJ01000004">
    <property type="protein sequence ID" value="SHN58643.1"/>
    <property type="molecule type" value="Genomic_DNA"/>
</dbReference>
<dbReference type="InterPro" id="IPR014730">
    <property type="entry name" value="ETF_a/b_N"/>
</dbReference>